<name>A0A0R1JU86_9LACO</name>
<dbReference type="Pfam" id="PF02498">
    <property type="entry name" value="Bro-N"/>
    <property type="match status" value="1"/>
</dbReference>
<proteinExistence type="predicted"/>
<dbReference type="AlphaFoldDB" id="A0A0R1JU86"/>
<evidence type="ECO:0000259" key="1">
    <source>
        <dbReference type="PROSITE" id="PS51750"/>
    </source>
</evidence>
<dbReference type="SMART" id="SM01040">
    <property type="entry name" value="Bro-N"/>
    <property type="match status" value="1"/>
</dbReference>
<dbReference type="RefSeq" id="WP_054723217.1">
    <property type="nucleotide sequence ID" value="NZ_AZDJ01000026.1"/>
</dbReference>
<keyword evidence="3" id="KW-1185">Reference proteome</keyword>
<dbReference type="OrthoDB" id="9812611at2"/>
<dbReference type="InterPro" id="IPR005039">
    <property type="entry name" value="Ant_C"/>
</dbReference>
<comment type="caution">
    <text evidence="2">The sequence shown here is derived from an EMBL/GenBank/DDBJ whole genome shotgun (WGS) entry which is preliminary data.</text>
</comment>
<accession>A0A0R1JU86</accession>
<dbReference type="GO" id="GO:0003677">
    <property type="term" value="F:DNA binding"/>
    <property type="evidence" value="ECO:0007669"/>
    <property type="project" value="InterPro"/>
</dbReference>
<dbReference type="EMBL" id="AZDJ01000026">
    <property type="protein sequence ID" value="KRK71889.1"/>
    <property type="molecule type" value="Genomic_DNA"/>
</dbReference>
<dbReference type="STRING" id="1291734.FD02_GL002138"/>
<feature type="domain" description="Bro-N" evidence="1">
    <location>
        <begin position="1"/>
        <end position="102"/>
    </location>
</feature>
<dbReference type="Proteomes" id="UP000051804">
    <property type="component" value="Unassembled WGS sequence"/>
</dbReference>
<evidence type="ECO:0000313" key="2">
    <source>
        <dbReference type="EMBL" id="KRK71889.1"/>
    </source>
</evidence>
<gene>
    <name evidence="2" type="ORF">FD02_GL002138</name>
</gene>
<dbReference type="PROSITE" id="PS51750">
    <property type="entry name" value="BRO_N"/>
    <property type="match status" value="1"/>
</dbReference>
<dbReference type="InterPro" id="IPR003497">
    <property type="entry name" value="BRO_N_domain"/>
</dbReference>
<dbReference type="PANTHER" id="PTHR36180:SF2">
    <property type="entry name" value="BRO FAMILY PROTEIN"/>
    <property type="match status" value="1"/>
</dbReference>
<dbReference type="Pfam" id="PF03374">
    <property type="entry name" value="ANT"/>
    <property type="match status" value="1"/>
</dbReference>
<protein>
    <submittedName>
        <fullName evidence="2">Antirepressor protein</fullName>
    </submittedName>
</protein>
<dbReference type="PATRIC" id="fig|1291734.4.peg.2191"/>
<dbReference type="PANTHER" id="PTHR36180">
    <property type="entry name" value="DNA-BINDING PROTEIN-RELATED-RELATED"/>
    <property type="match status" value="1"/>
</dbReference>
<reference evidence="2 3" key="1">
    <citation type="journal article" date="2015" name="Genome Announc.">
        <title>Expanding the biotechnology potential of lactobacilli through comparative genomics of 213 strains and associated genera.</title>
        <authorList>
            <person name="Sun Z."/>
            <person name="Harris H.M."/>
            <person name="McCann A."/>
            <person name="Guo C."/>
            <person name="Argimon S."/>
            <person name="Zhang W."/>
            <person name="Yang X."/>
            <person name="Jeffery I.B."/>
            <person name="Cooney J.C."/>
            <person name="Kagawa T.F."/>
            <person name="Liu W."/>
            <person name="Song Y."/>
            <person name="Salvetti E."/>
            <person name="Wrobel A."/>
            <person name="Rasinkangas P."/>
            <person name="Parkhill J."/>
            <person name="Rea M.C."/>
            <person name="O'Sullivan O."/>
            <person name="Ritari J."/>
            <person name="Douillard F.P."/>
            <person name="Paul Ross R."/>
            <person name="Yang R."/>
            <person name="Briner A.E."/>
            <person name="Felis G.E."/>
            <person name="de Vos W.M."/>
            <person name="Barrangou R."/>
            <person name="Klaenhammer T.R."/>
            <person name="Caufield P.W."/>
            <person name="Cui Y."/>
            <person name="Zhang H."/>
            <person name="O'Toole P.W."/>
        </authorList>
    </citation>
    <scope>NUCLEOTIDE SEQUENCE [LARGE SCALE GENOMIC DNA]</scope>
    <source>
        <strain evidence="2 3">JCM 17158</strain>
    </source>
</reference>
<sequence length="265" mass="29586">MNDLQEFEFEGQDVRTVADGDQVWFAARDVTDALGLTNTTVAISSLDPDEVTKFNLGSRSGDTNFISEPGLYRLIGASRKPAAKRFNRWVTHDVLPSIRKHGAYMTGETIENLLANPENGAKLLLTLSQERKAHQKEREARQMAERQVEVMAPKALFADAVATSDSTILVRELAKVLKQNGIDMGEKRLFAWLRDNGYLIRHRGADYNSPTQRAMELGLFRIKETAVNHSNGIVTVTKTPKVTGRGQQYFVEKLLPQTNLAVTRG</sequence>
<organism evidence="2 3">
    <name type="scientific">Lacticaseibacillus nasuensis JCM 17158</name>
    <dbReference type="NCBI Taxonomy" id="1291734"/>
    <lineage>
        <taxon>Bacteria</taxon>
        <taxon>Bacillati</taxon>
        <taxon>Bacillota</taxon>
        <taxon>Bacilli</taxon>
        <taxon>Lactobacillales</taxon>
        <taxon>Lactobacillaceae</taxon>
        <taxon>Lacticaseibacillus</taxon>
    </lineage>
</organism>
<evidence type="ECO:0000313" key="3">
    <source>
        <dbReference type="Proteomes" id="UP000051804"/>
    </source>
</evidence>